<dbReference type="InterPro" id="IPR059000">
    <property type="entry name" value="ATPase_P-type_domA"/>
</dbReference>
<gene>
    <name evidence="12" type="ORF">GCM10007853_17810</name>
</gene>
<keyword evidence="3 10" id="KW-0812">Transmembrane</keyword>
<dbReference type="Gene3D" id="3.40.1110.10">
    <property type="entry name" value="Calcium-transporting ATPase, cytoplasmic domain N"/>
    <property type="match status" value="1"/>
</dbReference>
<evidence type="ECO:0000256" key="10">
    <source>
        <dbReference type="RuleBase" id="RU362081"/>
    </source>
</evidence>
<protein>
    <submittedName>
        <fullName evidence="12">Copper-translocating P-type ATPase</fullName>
    </submittedName>
</protein>
<dbReference type="CDD" id="cd02094">
    <property type="entry name" value="P-type_ATPase_Cu-like"/>
    <property type="match status" value="1"/>
</dbReference>
<dbReference type="SFLD" id="SFLDF00027">
    <property type="entry name" value="p-type_atpase"/>
    <property type="match status" value="1"/>
</dbReference>
<evidence type="ECO:0000256" key="5">
    <source>
        <dbReference type="ARBA" id="ARBA00022741"/>
    </source>
</evidence>
<accession>A0ABQ5VA30</accession>
<dbReference type="NCBIfam" id="TIGR01494">
    <property type="entry name" value="ATPase_P-type"/>
    <property type="match status" value="1"/>
</dbReference>
<keyword evidence="6 10" id="KW-0067">ATP-binding</keyword>
<dbReference type="SUPFAM" id="SSF81653">
    <property type="entry name" value="Calcium ATPase, transduction domain A"/>
    <property type="match status" value="1"/>
</dbReference>
<keyword evidence="9 10" id="KW-0472">Membrane</keyword>
<dbReference type="SUPFAM" id="SSF56784">
    <property type="entry name" value="HAD-like"/>
    <property type="match status" value="1"/>
</dbReference>
<dbReference type="Gene3D" id="3.40.50.1000">
    <property type="entry name" value="HAD superfamily/HAD-like"/>
    <property type="match status" value="1"/>
</dbReference>
<evidence type="ECO:0000256" key="4">
    <source>
        <dbReference type="ARBA" id="ARBA00022723"/>
    </source>
</evidence>
<keyword evidence="10" id="KW-1003">Cell membrane</keyword>
<comment type="subcellular location">
    <subcellularLocation>
        <location evidence="10">Cell membrane</location>
    </subcellularLocation>
    <subcellularLocation>
        <location evidence="1">Endomembrane system</location>
        <topology evidence="1">Multi-pass membrane protein</topology>
    </subcellularLocation>
</comment>
<dbReference type="Pfam" id="PF00122">
    <property type="entry name" value="E1-E2_ATPase"/>
    <property type="match status" value="1"/>
</dbReference>
<keyword evidence="4 10" id="KW-0479">Metal-binding</keyword>
<dbReference type="InterPro" id="IPR001757">
    <property type="entry name" value="P_typ_ATPase"/>
</dbReference>
<dbReference type="PROSITE" id="PS00154">
    <property type="entry name" value="ATPASE_E1_E2"/>
    <property type="match status" value="1"/>
</dbReference>
<dbReference type="InterPro" id="IPR023298">
    <property type="entry name" value="ATPase_P-typ_TM_dom_sf"/>
</dbReference>
<evidence type="ECO:0000256" key="1">
    <source>
        <dbReference type="ARBA" id="ARBA00004127"/>
    </source>
</evidence>
<feature type="transmembrane region" description="Helical" evidence="10">
    <location>
        <begin position="312"/>
        <end position="335"/>
    </location>
</feature>
<feature type="transmembrane region" description="Helical" evidence="10">
    <location>
        <begin position="58"/>
        <end position="79"/>
    </location>
</feature>
<organism evidence="12 13">
    <name type="scientific">Algimonas ampicilliniresistens</name>
    <dbReference type="NCBI Taxonomy" id="1298735"/>
    <lineage>
        <taxon>Bacteria</taxon>
        <taxon>Pseudomonadati</taxon>
        <taxon>Pseudomonadota</taxon>
        <taxon>Alphaproteobacteria</taxon>
        <taxon>Maricaulales</taxon>
        <taxon>Robiginitomaculaceae</taxon>
        <taxon>Algimonas</taxon>
    </lineage>
</organism>
<reference evidence="12" key="2">
    <citation type="submission" date="2023-01" db="EMBL/GenBank/DDBJ databases">
        <title>Draft genome sequence of Algimonas ampicilliniresistens strain NBRC 108219.</title>
        <authorList>
            <person name="Sun Q."/>
            <person name="Mori K."/>
        </authorList>
    </citation>
    <scope>NUCLEOTIDE SEQUENCE</scope>
    <source>
        <strain evidence="12">NBRC 108219</strain>
    </source>
</reference>
<feature type="transmembrane region" description="Helical" evidence="10">
    <location>
        <begin position="284"/>
        <end position="306"/>
    </location>
</feature>
<dbReference type="InterPro" id="IPR008250">
    <property type="entry name" value="ATPase_P-typ_transduc_dom_A_sf"/>
</dbReference>
<feature type="transmembrane region" description="Helical" evidence="10">
    <location>
        <begin position="91"/>
        <end position="114"/>
    </location>
</feature>
<dbReference type="SFLD" id="SFLDS00003">
    <property type="entry name" value="Haloacid_Dehalogenase"/>
    <property type="match status" value="1"/>
</dbReference>
<feature type="transmembrane region" description="Helical" evidence="10">
    <location>
        <begin position="129"/>
        <end position="149"/>
    </location>
</feature>
<dbReference type="Pfam" id="PF00702">
    <property type="entry name" value="Hydrolase"/>
    <property type="match status" value="1"/>
</dbReference>
<keyword evidence="13" id="KW-1185">Reference proteome</keyword>
<dbReference type="PANTHER" id="PTHR43520">
    <property type="entry name" value="ATP7, ISOFORM B"/>
    <property type="match status" value="1"/>
</dbReference>
<feature type="transmembrane region" description="Helical" evidence="10">
    <location>
        <begin position="628"/>
        <end position="647"/>
    </location>
</feature>
<dbReference type="NCBIfam" id="TIGR01525">
    <property type="entry name" value="ATPase-IB_hvy"/>
    <property type="match status" value="1"/>
</dbReference>
<dbReference type="Proteomes" id="UP001161391">
    <property type="component" value="Unassembled WGS sequence"/>
</dbReference>
<dbReference type="InterPro" id="IPR023214">
    <property type="entry name" value="HAD_sf"/>
</dbReference>
<keyword evidence="8 10" id="KW-1133">Transmembrane helix</keyword>
<evidence type="ECO:0000313" key="12">
    <source>
        <dbReference type="EMBL" id="GLQ23907.1"/>
    </source>
</evidence>
<dbReference type="InterPro" id="IPR018303">
    <property type="entry name" value="ATPase_P-typ_P_site"/>
</dbReference>
<dbReference type="PANTHER" id="PTHR43520:SF8">
    <property type="entry name" value="P-TYPE CU(+) TRANSPORTER"/>
    <property type="match status" value="1"/>
</dbReference>
<feature type="transmembrane region" description="Helical" evidence="10">
    <location>
        <begin position="653"/>
        <end position="675"/>
    </location>
</feature>
<name>A0ABQ5VA30_9PROT</name>
<evidence type="ECO:0000256" key="9">
    <source>
        <dbReference type="ARBA" id="ARBA00023136"/>
    </source>
</evidence>
<dbReference type="InterPro" id="IPR023299">
    <property type="entry name" value="ATPase_P-typ_cyto_dom_N"/>
</dbReference>
<dbReference type="NCBIfam" id="TIGR01511">
    <property type="entry name" value="ATPase-IB1_Cu"/>
    <property type="match status" value="1"/>
</dbReference>
<dbReference type="SFLD" id="SFLDG00002">
    <property type="entry name" value="C1.7:_P-type_atpase_like"/>
    <property type="match status" value="1"/>
</dbReference>
<sequence length="682" mass="72140">MALEPETVSLDTPEDTAELDDMTRRFWVSAALSLPLFVYAMGDLIPGRPLDRFVSSDWSQWTQIVLAAPVVLWGGWPFFVRGWKSVVTRRLNMFTLIALGVGVAFLYSLIAVLLPELFPAAFRNEDGQVAVYFEASAVITTLVLLGQVLELRARSQTSGAIRALLELAPPTAHRINADGTETEIALEEVKLGDRLRVRPGEKVPVDGQVAEGRSSVDESMVTGEPMPVAKTVDANVTGGTVNATGSLVIEATRIGEDTILSQIVRMVAEAQRSRAPIQKLVDTVSAYFVPAVLVIAVVTFIVWSLYGPEPAMAFATVNAVAVLIIACPCALGLATPMSIMVGTGKGAQNGILIKNAEALETMEKVTTVVVDKTGTLTQGRPELVKVEPAAPFDEMNLLAHVAAVEKASEHPLAESIVRGAAEREIKALNAVDFRSVTGEGAEGKVGGRSVAIGNDKMMRRVGAHDTDLATSAEQFRKDGQTVMFVSIDGKPAGLIGVTDPIKATTPDAINQLHRSGLKVVMLTGDSAGTAHAVANKIGIDDIYADVSPEDKNRIVRELQQAGEIVAMAGDGINDAPALAQADVGIAMGTGTDVAMESAGVTLIRGDILGIAQARTLSRATMRNIRQNLFFAFIYNSLGVPVAAGVLYPAFGLLLSPMIAAAAMSLSSVSVIANALRLRSADL</sequence>
<evidence type="ECO:0000256" key="7">
    <source>
        <dbReference type="ARBA" id="ARBA00022967"/>
    </source>
</evidence>
<comment type="similarity">
    <text evidence="2 10">Belongs to the cation transport ATPase (P-type) (TC 3.A.3) family. Type IB subfamily.</text>
</comment>
<keyword evidence="7" id="KW-1278">Translocase</keyword>
<dbReference type="SUPFAM" id="SSF81665">
    <property type="entry name" value="Calcium ATPase, transmembrane domain M"/>
    <property type="match status" value="1"/>
</dbReference>
<evidence type="ECO:0000256" key="2">
    <source>
        <dbReference type="ARBA" id="ARBA00006024"/>
    </source>
</evidence>
<dbReference type="InterPro" id="IPR044492">
    <property type="entry name" value="P_typ_ATPase_HD_dom"/>
</dbReference>
<dbReference type="EMBL" id="BSNK01000002">
    <property type="protein sequence ID" value="GLQ23907.1"/>
    <property type="molecule type" value="Genomic_DNA"/>
</dbReference>
<dbReference type="PRINTS" id="PR00943">
    <property type="entry name" value="CUATPASE"/>
</dbReference>
<proteinExistence type="inferred from homology"/>
<evidence type="ECO:0000313" key="13">
    <source>
        <dbReference type="Proteomes" id="UP001161391"/>
    </source>
</evidence>
<dbReference type="InterPro" id="IPR036412">
    <property type="entry name" value="HAD-like_sf"/>
</dbReference>
<reference evidence="12" key="1">
    <citation type="journal article" date="2014" name="Int. J. Syst. Evol. Microbiol.">
        <title>Complete genome of a new Firmicutes species belonging to the dominant human colonic microbiota ('Ruminococcus bicirculans') reveals two chromosomes and a selective capacity to utilize plant glucans.</title>
        <authorList>
            <consortium name="NISC Comparative Sequencing Program"/>
            <person name="Wegmann U."/>
            <person name="Louis P."/>
            <person name="Goesmann A."/>
            <person name="Henrissat B."/>
            <person name="Duncan S.H."/>
            <person name="Flint H.J."/>
        </authorList>
    </citation>
    <scope>NUCLEOTIDE SEQUENCE</scope>
    <source>
        <strain evidence="12">NBRC 108219</strain>
    </source>
</reference>
<evidence type="ECO:0000259" key="11">
    <source>
        <dbReference type="Pfam" id="PF00122"/>
    </source>
</evidence>
<dbReference type="InterPro" id="IPR027256">
    <property type="entry name" value="P-typ_ATPase_IB"/>
</dbReference>
<dbReference type="PRINTS" id="PR00119">
    <property type="entry name" value="CATATPASE"/>
</dbReference>
<evidence type="ECO:0000256" key="6">
    <source>
        <dbReference type="ARBA" id="ARBA00022840"/>
    </source>
</evidence>
<evidence type="ECO:0000256" key="3">
    <source>
        <dbReference type="ARBA" id="ARBA00022692"/>
    </source>
</evidence>
<dbReference type="Gene3D" id="2.70.150.10">
    <property type="entry name" value="Calcium-transporting ATPase, cytoplasmic transduction domain A"/>
    <property type="match status" value="1"/>
</dbReference>
<comment type="caution">
    <text evidence="12">The sequence shown here is derived from an EMBL/GenBank/DDBJ whole genome shotgun (WGS) entry which is preliminary data.</text>
</comment>
<feature type="domain" description="P-type ATPase A" evidence="11">
    <location>
        <begin position="166"/>
        <end position="267"/>
    </location>
</feature>
<feature type="transmembrane region" description="Helical" evidence="10">
    <location>
        <begin position="26"/>
        <end position="46"/>
    </location>
</feature>
<evidence type="ECO:0000256" key="8">
    <source>
        <dbReference type="ARBA" id="ARBA00022989"/>
    </source>
</evidence>
<keyword evidence="5 10" id="KW-0547">Nucleotide-binding</keyword>